<reference evidence="1 2" key="1">
    <citation type="submission" date="2017-01" db="EMBL/GenBank/DDBJ databases">
        <title>Genomic analysis of Xuhuaishuia manganoxidans DY6-4.</title>
        <authorList>
            <person name="Wang X."/>
        </authorList>
    </citation>
    <scope>NUCLEOTIDE SEQUENCE [LARGE SCALE GENOMIC DNA]</scope>
    <source>
        <strain evidence="1 2">DY6-4</strain>
    </source>
</reference>
<sequence length="106" mass="10821">MVLAGVVPASARGDYVCKVAGHGDHVHPALLATLDVAPSGHETTDHLPAAVGGDHDGCIGASAWQHGGQFGTARRLTFAHPAWFGAAAGRDAFPPFAGELHRPPNA</sequence>
<name>A0A1U7DKV8_9RHOB</name>
<dbReference type="STRING" id="1267768.BV394_13200"/>
<dbReference type="EMBL" id="CP019124">
    <property type="protein sequence ID" value="APX90555.1"/>
    <property type="molecule type" value="Genomic_DNA"/>
</dbReference>
<evidence type="ECO:0000313" key="1">
    <source>
        <dbReference type="EMBL" id="APX90555.1"/>
    </source>
</evidence>
<keyword evidence="2" id="KW-1185">Reference proteome</keyword>
<protein>
    <submittedName>
        <fullName evidence="1">Uncharacterized protein</fullName>
    </submittedName>
</protein>
<gene>
    <name evidence="1" type="ORF">BV394_13200</name>
</gene>
<dbReference type="AlphaFoldDB" id="A0A1U7DKV8"/>
<proteinExistence type="predicted"/>
<dbReference type="Proteomes" id="UP000187266">
    <property type="component" value="Chromosome"/>
</dbReference>
<organism evidence="1 2">
    <name type="scientific">Brevirhabdus pacifica</name>
    <dbReference type="NCBI Taxonomy" id="1267768"/>
    <lineage>
        <taxon>Bacteria</taxon>
        <taxon>Pseudomonadati</taxon>
        <taxon>Pseudomonadota</taxon>
        <taxon>Alphaproteobacteria</taxon>
        <taxon>Rhodobacterales</taxon>
        <taxon>Paracoccaceae</taxon>
        <taxon>Brevirhabdus</taxon>
    </lineage>
</organism>
<accession>A0A1U7DKV8</accession>
<evidence type="ECO:0000313" key="2">
    <source>
        <dbReference type="Proteomes" id="UP000187266"/>
    </source>
</evidence>